<sequence length="150" mass="15894">KPGTLALPPSPSPSTLCRRRYSITAASPSSPDSPSSPSLICRRRLLGSTTSSVLSSRCRRSWSSPSLLDRRLPDPCTRGGITILFETVDTLLVEEADASMSEEEGVEGDSKSILSELAIAAMLPSICAVLLPCISYVSTVLRTVTVGSHC</sequence>
<reference evidence="1 2" key="1">
    <citation type="journal article" date="2023" name="Plants (Basel)">
        <title>Bridging the Gap: Combining Genomics and Transcriptomics Approaches to Understand Stylosanthes scabra, an Orphan Legume from the Brazilian Caatinga.</title>
        <authorList>
            <person name="Ferreira-Neto J.R.C."/>
            <person name="da Silva M.D."/>
            <person name="Binneck E."/>
            <person name="de Melo N.F."/>
            <person name="da Silva R.H."/>
            <person name="de Melo A.L.T.M."/>
            <person name="Pandolfi V."/>
            <person name="Bustamante F.O."/>
            <person name="Brasileiro-Vidal A.C."/>
            <person name="Benko-Iseppon A.M."/>
        </authorList>
    </citation>
    <scope>NUCLEOTIDE SEQUENCE [LARGE SCALE GENOMIC DNA]</scope>
    <source>
        <tissue evidence="1">Leaves</tissue>
    </source>
</reference>
<keyword evidence="2" id="KW-1185">Reference proteome</keyword>
<comment type="caution">
    <text evidence="1">The sequence shown here is derived from an EMBL/GenBank/DDBJ whole genome shotgun (WGS) entry which is preliminary data.</text>
</comment>
<proteinExistence type="predicted"/>
<gene>
    <name evidence="1" type="ORF">PIB30_066249</name>
</gene>
<protein>
    <submittedName>
        <fullName evidence="1">Uncharacterized protein</fullName>
    </submittedName>
</protein>
<dbReference type="EMBL" id="JASCZI010242328">
    <property type="protein sequence ID" value="MED6210656.1"/>
    <property type="molecule type" value="Genomic_DNA"/>
</dbReference>
<dbReference type="Proteomes" id="UP001341840">
    <property type="component" value="Unassembled WGS sequence"/>
</dbReference>
<accession>A0ABU6YMJ4</accession>
<evidence type="ECO:0000313" key="1">
    <source>
        <dbReference type="EMBL" id="MED6210656.1"/>
    </source>
</evidence>
<organism evidence="1 2">
    <name type="scientific">Stylosanthes scabra</name>
    <dbReference type="NCBI Taxonomy" id="79078"/>
    <lineage>
        <taxon>Eukaryota</taxon>
        <taxon>Viridiplantae</taxon>
        <taxon>Streptophyta</taxon>
        <taxon>Embryophyta</taxon>
        <taxon>Tracheophyta</taxon>
        <taxon>Spermatophyta</taxon>
        <taxon>Magnoliopsida</taxon>
        <taxon>eudicotyledons</taxon>
        <taxon>Gunneridae</taxon>
        <taxon>Pentapetalae</taxon>
        <taxon>rosids</taxon>
        <taxon>fabids</taxon>
        <taxon>Fabales</taxon>
        <taxon>Fabaceae</taxon>
        <taxon>Papilionoideae</taxon>
        <taxon>50 kb inversion clade</taxon>
        <taxon>dalbergioids sensu lato</taxon>
        <taxon>Dalbergieae</taxon>
        <taxon>Pterocarpus clade</taxon>
        <taxon>Stylosanthes</taxon>
    </lineage>
</organism>
<evidence type="ECO:0000313" key="2">
    <source>
        <dbReference type="Proteomes" id="UP001341840"/>
    </source>
</evidence>
<name>A0ABU6YMJ4_9FABA</name>
<feature type="non-terminal residue" evidence="1">
    <location>
        <position position="1"/>
    </location>
</feature>